<feature type="compositionally biased region" description="Polar residues" evidence="4">
    <location>
        <begin position="1769"/>
        <end position="1781"/>
    </location>
</feature>
<feature type="compositionally biased region" description="Basic and acidic residues" evidence="4">
    <location>
        <begin position="2211"/>
        <end position="2233"/>
    </location>
</feature>
<dbReference type="SUPFAM" id="SSF57603">
    <property type="entry name" value="FnI-like domain"/>
    <property type="match status" value="6"/>
</dbReference>
<feature type="compositionally biased region" description="Basic and acidic residues" evidence="4">
    <location>
        <begin position="2760"/>
        <end position="2778"/>
    </location>
</feature>
<feature type="compositionally biased region" description="Polar residues" evidence="4">
    <location>
        <begin position="2812"/>
        <end position="2831"/>
    </location>
</feature>
<evidence type="ECO:0000256" key="4">
    <source>
        <dbReference type="SAM" id="MobiDB-lite"/>
    </source>
</evidence>
<name>A0A9N9QUT0_9NEOP</name>
<feature type="compositionally biased region" description="Basic and acidic residues" evidence="4">
    <location>
        <begin position="1350"/>
        <end position="1361"/>
    </location>
</feature>
<feature type="compositionally biased region" description="Polar residues" evidence="4">
    <location>
        <begin position="1618"/>
        <end position="1629"/>
    </location>
</feature>
<feature type="region of interest" description="Disordered" evidence="4">
    <location>
        <begin position="1226"/>
        <end position="1263"/>
    </location>
</feature>
<feature type="region of interest" description="Disordered" evidence="4">
    <location>
        <begin position="1967"/>
        <end position="2063"/>
    </location>
</feature>
<evidence type="ECO:0000256" key="2">
    <source>
        <dbReference type="ARBA" id="ARBA00022525"/>
    </source>
</evidence>
<feature type="compositionally biased region" description="Basic and acidic residues" evidence="4">
    <location>
        <begin position="2800"/>
        <end position="2811"/>
    </location>
</feature>
<accession>A0A9N9QUT0</accession>
<feature type="compositionally biased region" description="Low complexity" evidence="4">
    <location>
        <begin position="1505"/>
        <end position="1514"/>
    </location>
</feature>
<dbReference type="GO" id="GO:0005576">
    <property type="term" value="C:extracellular region"/>
    <property type="evidence" value="ECO:0007669"/>
    <property type="project" value="UniProtKB-SubCell"/>
</dbReference>
<feature type="region of interest" description="Disordered" evidence="4">
    <location>
        <begin position="2633"/>
        <end position="2699"/>
    </location>
</feature>
<feature type="compositionally biased region" description="Low complexity" evidence="4">
    <location>
        <begin position="693"/>
        <end position="705"/>
    </location>
</feature>
<evidence type="ECO:0000256" key="3">
    <source>
        <dbReference type="ARBA" id="ARBA00022729"/>
    </source>
</evidence>
<feature type="compositionally biased region" description="Basic and acidic residues" evidence="4">
    <location>
        <begin position="2137"/>
        <end position="2153"/>
    </location>
</feature>
<feature type="compositionally biased region" description="Polar residues" evidence="4">
    <location>
        <begin position="2844"/>
        <end position="2858"/>
    </location>
</feature>
<evidence type="ECO:0000256" key="1">
    <source>
        <dbReference type="ARBA" id="ARBA00004613"/>
    </source>
</evidence>
<feature type="compositionally biased region" description="Polar residues" evidence="4">
    <location>
        <begin position="1788"/>
        <end position="1803"/>
    </location>
</feature>
<feature type="compositionally biased region" description="Polar residues" evidence="4">
    <location>
        <begin position="1725"/>
        <end position="1757"/>
    </location>
</feature>
<dbReference type="SMART" id="SM00214">
    <property type="entry name" value="VWC"/>
    <property type="match status" value="4"/>
</dbReference>
<feature type="compositionally biased region" description="Polar residues" evidence="4">
    <location>
        <begin position="1975"/>
        <end position="1990"/>
    </location>
</feature>
<feature type="compositionally biased region" description="Basic and acidic residues" evidence="4">
    <location>
        <begin position="605"/>
        <end position="619"/>
    </location>
</feature>
<dbReference type="PANTHER" id="PTHR46698">
    <property type="entry name" value="CROSSVEINLESS 2"/>
    <property type="match status" value="1"/>
</dbReference>
<feature type="region of interest" description="Disordered" evidence="4">
    <location>
        <begin position="2740"/>
        <end position="2966"/>
    </location>
</feature>
<feature type="compositionally biased region" description="Basic and acidic residues" evidence="4">
    <location>
        <begin position="1701"/>
        <end position="1712"/>
    </location>
</feature>
<dbReference type="EMBL" id="OU893342">
    <property type="protein sequence ID" value="CAG9783763.1"/>
    <property type="molecule type" value="Genomic_DNA"/>
</dbReference>
<feature type="compositionally biased region" description="Polar residues" evidence="4">
    <location>
        <begin position="1515"/>
        <end position="1536"/>
    </location>
</feature>
<proteinExistence type="predicted"/>
<feature type="compositionally biased region" description="Polar residues" evidence="4">
    <location>
        <begin position="2638"/>
        <end position="2649"/>
    </location>
</feature>
<keyword evidence="2" id="KW-0964">Secreted</keyword>
<feature type="compositionally biased region" description="Low complexity" evidence="4">
    <location>
        <begin position="1543"/>
        <end position="1557"/>
    </location>
</feature>
<evidence type="ECO:0000256" key="5">
    <source>
        <dbReference type="SAM" id="SignalP"/>
    </source>
</evidence>
<feature type="compositionally biased region" description="Polar residues" evidence="4">
    <location>
        <begin position="2379"/>
        <end position="2388"/>
    </location>
</feature>
<evidence type="ECO:0000313" key="8">
    <source>
        <dbReference type="Proteomes" id="UP001153714"/>
    </source>
</evidence>
<feature type="region of interest" description="Disordered" evidence="4">
    <location>
        <begin position="2134"/>
        <end position="2428"/>
    </location>
</feature>
<protein>
    <recommendedName>
        <fullName evidence="6">VWFC domain-containing protein</fullName>
    </recommendedName>
</protein>
<feature type="chain" id="PRO_5040430680" description="VWFC domain-containing protein" evidence="5">
    <location>
        <begin position="33"/>
        <end position="3127"/>
    </location>
</feature>
<dbReference type="Proteomes" id="UP001153714">
    <property type="component" value="Chromosome 11"/>
</dbReference>
<feature type="compositionally biased region" description="Basic and acidic residues" evidence="4">
    <location>
        <begin position="670"/>
        <end position="692"/>
    </location>
</feature>
<feature type="region of interest" description="Disordered" evidence="4">
    <location>
        <begin position="2531"/>
        <end position="2598"/>
    </location>
</feature>
<sequence length="3127" mass="341496">MRVRCNGRRQMDRRRAAGALLALAVCIASSDAAPTASNQTALDLYEGASEGCYYNFQHYGEGDRIMTNEPCLNCTCHNRMLMCYLRVCPFTKPIGQDCTVEKRADQCCPIVTCPDVPVDLLTSTSTTSPAEYGGTGVGKLDKYGCSINGKYFPEGSKVPPTPNKPCEHCYCIRNMTTCVMQECTLHVDGCTPIYHKDVCCPVRYSCDHPEDEMLLLDDMTTTVRPTPGFLLTTTTLSPVTQMSQDCVHEDRIVPDGALIKTEKACEHCYCMKGDIVCVVQECGTPMENEGKNCTSQPPREGQCCPDTYICEGDDVSTEVPTEFTTAPSEPEEITTLSPPRRVGVEGSGYRKETEESYTEMPLFETETEGSGYDHEIGPSIDSSSEKQTSDIIPETTEDILYITSSTAKTPTLEEIEKSTEPDKGLNTVPSGLFDDETSETPLQTTVFEAEKITESSGISEKDTSEDNTVVPELFTSHEITNKQEVVTTTVESVFRKEDEINEVTDRYEHTEPEKTSTPHIEMVEYTTSLFEHVTSETNAPTDEKLTTEMPIIKPIEEKETTTHSFIEISTSAGTSKPLREEEVIYETTSYTQATTQGLSEDSSEEEHTHDSDDITKQKEATTALLLESSTPVNKADDEDTMKESDKTTEHHIDISTPAEPMKPSDVIDEVTEKVDSTKSSEDSDKTVKEKESSTTIPSETGFTSTETKETSTESLLEVSTHVATSKHSDEVSSESIMKDKEVTTEYSLEIATSAKETKPSDTQTTTVTDVSDQIITTTDKTSLLETTNIDNQENEVEGFARIPGEGDCLLNSITYRNNSKVPSTNNCHTDCRCVSSIVKCDPIICSPPPEYMDNCQPTYDSPDSCCPTYICHTGETMPPQPDSHMSGTDKPVPSSTAECHGEECVLKQGDDTSASSEKPAVGECGMAGCDSDIKTTPECHGEQCIVKQSEESPVISEKPAISDCGPNGCGDNIQTTPECHGEECIIKQGGETPVTSDKPAVSDCGPAGCSDDSQTTPDCHGEECIIKHGEEPLVTSEKPAVSDCGPAGCDGDVKTTPECHGEQCIIKQGEESPVASEKPAVSDCGPAGCDGDIQTKIECDGDECTIKQGEESPVTSEKPAVSDCGPAGCGDDSQTTPDCHGEQCIIKHDEEPLVTSEKPAVSDCGPAGCDSDVKTTPECHGEQCIIKQGEESPAASEKPAVSECGPSGCDGDIETKLECVGEECTIKQDEESPVTSEKPVVSDGDLQTHPHISSAEKDSTESDCAGENCQAALPTKPCDGKNCDIEPVLIPVKDISLCQNKDDCQPQVIPCEGETCKPADCNTADCSPGTVPISPPIEKDHIIPGICSDKDDCQKQEDEPKLPCTEDSCRRKDTGGELETVLPIDCTSAECKEQKPETDGEKVESETETQTEPESLKPITPEGMLQQTEKSPTDIQTETSTNNELPETITESQQKTSSEAPQETSTDATKAEEETSSKAPQEVIPEITKVPEEIPSKSPEETKTETTQVQEQTTSKSLQETESFPTDVSIETSTIHDSPGLITETMSQEETSSSQSPQKEEEYPIDITTKISSEHMPTESTTEPLIIEEGTPQKSPHTEKSPTENEEVTLSSESLSTIAPSSEHSSQPTDFTLKISELTTENDEIVTHTEPTTQFEHVTILPQPSVTEPKPREESTHINQEIDIAKLTTVSDEEQYTTKPSEQKVTEREKPETIITQLPEAFETATESQQTSITESREVTTVSSLDAATETFEQTGPTEGLKSTDVPHSMTTATVDKQSSELPEYITPESQEGIETTSSTLEQEVTEGSKIPETEKETLSPVQHMPQQPDENTTEKHVSATDTSHSSTLSQETVTSAYLPSDVASSSINQEDDKTTSVSPQESHSQTIKTVEVTEKSTSITESHGDIVTTDETKQEDKESTTESVLTKDEEEQTKAPVTNVPKLPEDITATTTEDFVTIKSEMIIPDNQKEIESSETPVTISDEMSTTSKDIPVTDKSTKETDLYTTKKYSMAPTESSFTEQDKQTEYPISLSSEPTKEGSSTLMSTLSDSETVTSKSPDVTYGPTEILVTTEVEEVITTEKVLVSEATDLPLPFDEDVGTKQPIPDITERIETIKEESTTAVVKELTEQPTVIAEDDFRTNEPPRVTEKVMDVEQSASTEKSTVDFKESLATTEQSAQSSKPIDSETTTASVSVQDGATEISQMESESTLTDHEKVTEKMPEQIDEKEEKPTESPVQTYTESQDFETKTSSVDIVTPIPEDSGKETILPEIPDENPVTEREVIKNEKSPSTDKDMLYSPTEIPDQVVTKEDIGTKTPENLFTDKDLPFVTQSEDEITKIYTEEPETYTEIPVSVTEQEKESETSSISDSEPEIKEQTQEPSLSNVTPTVIIDVEKEPTQSVIIPSEISTKSPAMPESHVKEEDQGMHTSVTSPIHIQTTPLPEEVTHTTISELQTEELLEVTKKPQESTIDPHAKITELTSESVTDAVQKEIITENPLDYTTAEISEITLVPLQDKTTLQTDEIITKLPDEIVSQEPQVPVTDKYPKDTPVESQTETSTSDKEISTEKAQKPLDTDTMTYEEKTTQQPEEVVTDVGQDKVTMLIEETSKEGLTGSIEVTTKSVIDSEDILTKGPEITITSSPQEQSTDGVHETIPEEQEKISTKLPEIKDSKYDELTDKPKSSTSAYEFTTPAADEVSTKITEISPGLPDEEILKTEAEDITTSKYDISKTTPYVVELEEHTHKTIEETSTTLPEDLESESKPTESHVDLSTEKDIITEGADFLENKKDQSSTSLPSDEITKQSDQELEKSTPSFLPSEDIMSQTTTPASEISADKHDDMPSVPTQPQENVPPTSELVTPLPEIKIPVQTEKTPSSDVRIPEQEILPITSKTTTSKAEEDISTPSPISKPEERPAEPLPPSDIPETPKPGFNEILPTDEIPEEEGHFPPSGGYGQEPDYVEEDQAFGPGTCRYGGKVYVSAQQIPRDDPCDFCFCFRSDIICLQQSCPPPIHGCHEEPIQGFCCPRYECPVAMATSLNVTTTTTTTTTTLPPHFLPHAYKGAAQRRGCQIKGHTYKVGEVVRASSGPCLHCTCGGDGQMKCDPKACTPEPMLRQMIAAAVSAKRRR</sequence>
<dbReference type="InterPro" id="IPR052424">
    <property type="entry name" value="Kielin_Chordin-BMP_Reg"/>
</dbReference>
<feature type="signal peptide" evidence="5">
    <location>
        <begin position="1"/>
        <end position="32"/>
    </location>
</feature>
<feature type="region of interest" description="Disordered" evidence="4">
    <location>
        <begin position="416"/>
        <end position="437"/>
    </location>
</feature>
<comment type="subcellular location">
    <subcellularLocation>
        <location evidence="1">Secreted</location>
    </subcellularLocation>
</comment>
<feature type="domain" description="VWFC" evidence="6">
    <location>
        <begin position="244"/>
        <end position="311"/>
    </location>
</feature>
<feature type="compositionally biased region" description="Polar residues" evidence="4">
    <location>
        <begin position="1840"/>
        <end position="1869"/>
    </location>
</feature>
<reference evidence="7" key="2">
    <citation type="submission" date="2022-10" db="EMBL/GenBank/DDBJ databases">
        <authorList>
            <consortium name="ENA_rothamsted_submissions"/>
            <consortium name="culmorum"/>
            <person name="King R."/>
        </authorList>
    </citation>
    <scope>NUCLEOTIDE SEQUENCE</scope>
</reference>
<gene>
    <name evidence="7" type="ORF">DIATSA_LOCUS1909</name>
</gene>
<keyword evidence="8" id="KW-1185">Reference proteome</keyword>
<feature type="compositionally biased region" description="Basic and acidic residues" evidence="4">
    <location>
        <begin position="1993"/>
        <end position="2003"/>
    </location>
</feature>
<dbReference type="PANTHER" id="PTHR46698:SF3">
    <property type="entry name" value="TENECTIN ISOFORM 1-RELATED"/>
    <property type="match status" value="1"/>
</dbReference>
<feature type="compositionally biased region" description="Polar residues" evidence="4">
    <location>
        <begin position="2235"/>
        <end position="2254"/>
    </location>
</feature>
<evidence type="ECO:0000259" key="6">
    <source>
        <dbReference type="PROSITE" id="PS50184"/>
    </source>
</evidence>
<keyword evidence="3 5" id="KW-0732">Signal</keyword>
<feature type="compositionally biased region" description="Basic and acidic residues" evidence="4">
    <location>
        <begin position="1911"/>
        <end position="1921"/>
    </location>
</feature>
<feature type="region of interest" description="Disordered" evidence="4">
    <location>
        <begin position="1350"/>
        <end position="1629"/>
    </location>
</feature>
<feature type="compositionally biased region" description="Polar residues" evidence="4">
    <location>
        <begin position="588"/>
        <end position="598"/>
    </location>
</feature>
<organism evidence="7 8">
    <name type="scientific">Diatraea saccharalis</name>
    <name type="common">sugarcane borer</name>
    <dbReference type="NCBI Taxonomy" id="40085"/>
    <lineage>
        <taxon>Eukaryota</taxon>
        <taxon>Metazoa</taxon>
        <taxon>Ecdysozoa</taxon>
        <taxon>Arthropoda</taxon>
        <taxon>Hexapoda</taxon>
        <taxon>Insecta</taxon>
        <taxon>Pterygota</taxon>
        <taxon>Neoptera</taxon>
        <taxon>Endopterygota</taxon>
        <taxon>Lepidoptera</taxon>
        <taxon>Glossata</taxon>
        <taxon>Ditrysia</taxon>
        <taxon>Pyraloidea</taxon>
        <taxon>Crambidae</taxon>
        <taxon>Crambinae</taxon>
        <taxon>Diatraea</taxon>
    </lineage>
</organism>
<feature type="compositionally biased region" description="Polar residues" evidence="4">
    <location>
        <begin position="1425"/>
        <end position="1468"/>
    </location>
</feature>
<reference evidence="7" key="1">
    <citation type="submission" date="2021-12" db="EMBL/GenBank/DDBJ databases">
        <authorList>
            <person name="King R."/>
        </authorList>
    </citation>
    <scope>NUCLEOTIDE SEQUENCE</scope>
</reference>
<feature type="region of interest" description="Disordered" evidence="4">
    <location>
        <begin position="320"/>
        <end position="358"/>
    </location>
</feature>
<feature type="compositionally biased region" description="Low complexity" evidence="4">
    <location>
        <begin position="1608"/>
        <end position="1617"/>
    </location>
</feature>
<feature type="compositionally biased region" description="Basic and acidic residues" evidence="4">
    <location>
        <begin position="2560"/>
        <end position="2585"/>
    </location>
</feature>
<feature type="compositionally biased region" description="Polar residues" evidence="4">
    <location>
        <begin position="1876"/>
        <end position="1889"/>
    </location>
</feature>
<dbReference type="InterPro" id="IPR001007">
    <property type="entry name" value="VWF_dom"/>
</dbReference>
<feature type="compositionally biased region" description="Polar residues" evidence="4">
    <location>
        <begin position="2004"/>
        <end position="2020"/>
    </location>
</feature>
<feature type="compositionally biased region" description="Basic and acidic residues" evidence="4">
    <location>
        <begin position="2650"/>
        <end position="2682"/>
    </location>
</feature>
<dbReference type="OrthoDB" id="10068079at2759"/>
<feature type="region of interest" description="Disordered" evidence="4">
    <location>
        <begin position="1691"/>
        <end position="1949"/>
    </location>
</feature>
<feature type="compositionally biased region" description="Basic and acidic residues" evidence="4">
    <location>
        <begin position="1390"/>
        <end position="1405"/>
    </location>
</feature>
<dbReference type="PROSITE" id="PS50184">
    <property type="entry name" value="VWFC_2"/>
    <property type="match status" value="1"/>
</dbReference>
<evidence type="ECO:0000313" key="7">
    <source>
        <dbReference type="EMBL" id="CAG9783763.1"/>
    </source>
</evidence>
<feature type="compositionally biased region" description="Polar residues" evidence="4">
    <location>
        <begin position="2399"/>
        <end position="2412"/>
    </location>
</feature>
<feature type="compositionally biased region" description="Basic and acidic residues" evidence="4">
    <location>
        <begin position="1489"/>
        <end position="1504"/>
    </location>
</feature>
<feature type="compositionally biased region" description="Basic and acidic residues" evidence="4">
    <location>
        <begin position="641"/>
        <end position="653"/>
    </location>
</feature>
<feature type="compositionally biased region" description="Basic and acidic residues" evidence="4">
    <location>
        <begin position="2278"/>
        <end position="2296"/>
    </location>
</feature>
<feature type="compositionally biased region" description="Polar residues" evidence="4">
    <location>
        <begin position="2171"/>
        <end position="2210"/>
    </location>
</feature>
<feature type="region of interest" description="Disordered" evidence="4">
    <location>
        <begin position="588"/>
        <end position="713"/>
    </location>
</feature>
<feature type="compositionally biased region" description="Polar residues" evidence="4">
    <location>
        <begin position="2031"/>
        <end position="2059"/>
    </location>
</feature>